<dbReference type="Proteomes" id="UP000646911">
    <property type="component" value="Unassembled WGS sequence"/>
</dbReference>
<dbReference type="InterPro" id="IPR016912">
    <property type="entry name" value="Phage_P2_GpU"/>
</dbReference>
<dbReference type="EMBL" id="JACOFX010000032">
    <property type="protein sequence ID" value="MBC3911393.1"/>
    <property type="molecule type" value="Genomic_DNA"/>
</dbReference>
<evidence type="ECO:0000313" key="1">
    <source>
        <dbReference type="EMBL" id="MBC3911393.1"/>
    </source>
</evidence>
<dbReference type="InterPro" id="IPR009734">
    <property type="entry name" value="Myoviridae_GpU"/>
</dbReference>
<dbReference type="Pfam" id="PF06995">
    <property type="entry name" value="Phage_P2_GpU"/>
    <property type="match status" value="1"/>
</dbReference>
<dbReference type="RefSeq" id="WP_186957105.1">
    <property type="nucleotide sequence ID" value="NZ_JACOFX010000032.1"/>
</dbReference>
<keyword evidence="2" id="KW-1185">Reference proteome</keyword>
<comment type="caution">
    <text evidence="1">The sequence shown here is derived from an EMBL/GenBank/DDBJ whole genome shotgun (WGS) entry which is preliminary data.</text>
</comment>
<sequence length="151" mass="16658">MMMSLGQFVFSLSTAAYQEFQQQIEWKHPNTSRVGERDAHQFLGPGDNTITLSGWMAPAFAGDPASLDDLEEMGDAGDAYVLVEGTGRIYGQFLITNLTKGKNTFLDDGMPQRIDFSISLKRVDLGDQVDPHTGGPDLGDDVIEWEEVDLE</sequence>
<reference evidence="1 2" key="1">
    <citation type="submission" date="2020-08" db="EMBL/GenBank/DDBJ databases">
        <title>Novel species isolated from subtropical streams in China.</title>
        <authorList>
            <person name="Lu H."/>
        </authorList>
    </citation>
    <scope>NUCLEOTIDE SEQUENCE [LARGE SCALE GENOMIC DNA]</scope>
    <source>
        <strain evidence="1 2">NL8W</strain>
    </source>
</reference>
<dbReference type="PIRSF" id="PIRSF029208">
    <property type="entry name" value="Phage_tail_GPU"/>
    <property type="match status" value="1"/>
</dbReference>
<gene>
    <name evidence="1" type="ORF">H8L47_27910</name>
</gene>
<proteinExistence type="predicted"/>
<organism evidence="1 2">
    <name type="scientific">Undibacterium umbellatum</name>
    <dbReference type="NCBI Taxonomy" id="2762300"/>
    <lineage>
        <taxon>Bacteria</taxon>
        <taxon>Pseudomonadati</taxon>
        <taxon>Pseudomonadota</taxon>
        <taxon>Betaproteobacteria</taxon>
        <taxon>Burkholderiales</taxon>
        <taxon>Oxalobacteraceae</taxon>
        <taxon>Undibacterium</taxon>
    </lineage>
</organism>
<accession>A0ABR6ZI42</accession>
<evidence type="ECO:0000313" key="2">
    <source>
        <dbReference type="Proteomes" id="UP000646911"/>
    </source>
</evidence>
<protein>
    <submittedName>
        <fullName evidence="1">Phage tail protein</fullName>
    </submittedName>
</protein>
<name>A0ABR6ZI42_9BURK</name>